<dbReference type="OrthoDB" id="2558918at2759"/>
<evidence type="ECO:0000313" key="2">
    <source>
        <dbReference type="Proteomes" id="UP000541558"/>
    </source>
</evidence>
<protein>
    <submittedName>
        <fullName evidence="1">Uncharacterized protein</fullName>
    </submittedName>
</protein>
<reference evidence="1 2" key="1">
    <citation type="journal article" date="2020" name="ISME J.">
        <title>Uncovering the hidden diversity of litter-decomposition mechanisms in mushroom-forming fungi.</title>
        <authorList>
            <person name="Floudas D."/>
            <person name="Bentzer J."/>
            <person name="Ahren D."/>
            <person name="Johansson T."/>
            <person name="Persson P."/>
            <person name="Tunlid A."/>
        </authorList>
    </citation>
    <scope>NUCLEOTIDE SEQUENCE [LARGE SCALE GENOMIC DNA]</scope>
    <source>
        <strain evidence="1 2">CBS 175.51</strain>
    </source>
</reference>
<proteinExistence type="predicted"/>
<sequence length="182" mass="20346">MPPKAQKEPAVRRITPSVRSVLYALAFGWLFLLTGSELGLVSQQLHRGGNNYANYGSKQYKHALGLLLFSCLSSLLVILSHPWLSVPFVSVCSFVLAVFFGTGAGIVWQDTGHFFKGTGCRPPDQIPPNWRRFADQCRIIVSIQAMAWALWGLYILLFVGTLIHKLKITTRPTPEGFYHNKV</sequence>
<organism evidence="1 2">
    <name type="scientific">Ephemerocybe angulata</name>
    <dbReference type="NCBI Taxonomy" id="980116"/>
    <lineage>
        <taxon>Eukaryota</taxon>
        <taxon>Fungi</taxon>
        <taxon>Dikarya</taxon>
        <taxon>Basidiomycota</taxon>
        <taxon>Agaricomycotina</taxon>
        <taxon>Agaricomycetes</taxon>
        <taxon>Agaricomycetidae</taxon>
        <taxon>Agaricales</taxon>
        <taxon>Agaricineae</taxon>
        <taxon>Psathyrellaceae</taxon>
        <taxon>Ephemerocybe</taxon>
    </lineage>
</organism>
<dbReference type="Proteomes" id="UP000541558">
    <property type="component" value="Unassembled WGS sequence"/>
</dbReference>
<name>A0A8H5AZ70_9AGAR</name>
<gene>
    <name evidence="1" type="ORF">D9611_010095</name>
</gene>
<evidence type="ECO:0000313" key="1">
    <source>
        <dbReference type="EMBL" id="KAF5313729.1"/>
    </source>
</evidence>
<accession>A0A8H5AZ70</accession>
<keyword evidence="2" id="KW-1185">Reference proteome</keyword>
<comment type="caution">
    <text evidence="1">The sequence shown here is derived from an EMBL/GenBank/DDBJ whole genome shotgun (WGS) entry which is preliminary data.</text>
</comment>
<dbReference type="EMBL" id="JAACJK010000223">
    <property type="protein sequence ID" value="KAF5313729.1"/>
    <property type="molecule type" value="Genomic_DNA"/>
</dbReference>